<protein>
    <recommendedName>
        <fullName evidence="3">Carboxylic ester hydrolase</fullName>
        <ecNumber evidence="3">3.1.1.-</ecNumber>
    </recommendedName>
</protein>
<dbReference type="Gene3D" id="3.40.50.1820">
    <property type="entry name" value="alpha/beta hydrolase"/>
    <property type="match status" value="1"/>
</dbReference>
<organism evidence="5 6">
    <name type="scientific">Vibrio tritonius</name>
    <dbReference type="NCBI Taxonomy" id="1435069"/>
    <lineage>
        <taxon>Bacteria</taxon>
        <taxon>Pseudomonadati</taxon>
        <taxon>Pseudomonadota</taxon>
        <taxon>Gammaproteobacteria</taxon>
        <taxon>Vibrionales</taxon>
        <taxon>Vibrionaceae</taxon>
        <taxon>Vibrio</taxon>
    </lineage>
</organism>
<name>A0ABS7YUB6_9VIBR</name>
<evidence type="ECO:0000256" key="3">
    <source>
        <dbReference type="RuleBase" id="RU361235"/>
    </source>
</evidence>
<evidence type="ECO:0000313" key="5">
    <source>
        <dbReference type="EMBL" id="MCA2018034.1"/>
    </source>
</evidence>
<dbReference type="Proteomes" id="UP001199044">
    <property type="component" value="Unassembled WGS sequence"/>
</dbReference>
<dbReference type="InterPro" id="IPR002018">
    <property type="entry name" value="CarbesteraseB"/>
</dbReference>
<feature type="domain" description="Carboxylesterase type B" evidence="4">
    <location>
        <begin position="35"/>
        <end position="560"/>
    </location>
</feature>
<evidence type="ECO:0000256" key="1">
    <source>
        <dbReference type="ARBA" id="ARBA00005964"/>
    </source>
</evidence>
<dbReference type="SUPFAM" id="SSF53474">
    <property type="entry name" value="alpha/beta-Hydrolases"/>
    <property type="match status" value="1"/>
</dbReference>
<sequence>MPLKHLLIKLWGLVAIGIAVSSIPAVAQNNNTRNSPIIQTKKGTVRGSVTANHIQQFLGIPYAKAPTGKLRWMPPQEMEPWKGIKNATEFSNACPQVTTLGPFAGPTTVNEDCLYLNVFTTGETRSLKPVIVWIHGGGNFAGSSADYDPTPLVQGQPDGQETVVVTFNYRLGLFGTLSTPSLNSEGHPWGNYGVLDQLAVLKWVKQNIAKFGGDPDRVTLGGQSAGAYDTVANMLSPLSEGLFNRAIVMSSPGFAAGFPTANTALHNGTAFAKAAGCEVNDANCLRSLSAARILQLQGAPNMNSAFITGTPFVDGTIIPQQPAVAWQTGSFNKMPVMGGSTEDEASFFTGVTEYYSAPLFYGPSWKSMDIESFNQSMKPGSFCLWCNNNQIPNGALKHYSLSQHQDDPMEAYQRLLTDIAKCQEQNVLREWVTQVPVYAYDFTYNDAPFYFPQMPGFKPGASHTADIQFVFKNFHGGQLGVNIDQKTGIPRELNSQEQQLADQMVGMWTRFAATGNPNGSGDQPWPRMRSIKDGHYYIQDVNATTMSSQKYRQKYQCDYWNSKH</sequence>
<evidence type="ECO:0000313" key="6">
    <source>
        <dbReference type="Proteomes" id="UP001199044"/>
    </source>
</evidence>
<feature type="chain" id="PRO_5045013706" description="Carboxylic ester hydrolase" evidence="3">
    <location>
        <begin position="28"/>
        <end position="564"/>
    </location>
</feature>
<dbReference type="EMBL" id="JAIWIU010000144">
    <property type="protein sequence ID" value="MCA2018034.1"/>
    <property type="molecule type" value="Genomic_DNA"/>
</dbReference>
<proteinExistence type="inferred from homology"/>
<reference evidence="6" key="1">
    <citation type="submission" date="2023-07" db="EMBL/GenBank/DDBJ databases">
        <title>Molecular identification of indigenous halophilic bacteria isolated from red sea cost, biodegradation of synthetic dyes and assessment of degraded metabolite toxicity.</title>
        <authorList>
            <person name="Chaieb K."/>
            <person name="Altayb H.N."/>
        </authorList>
    </citation>
    <scope>NUCLEOTIDE SEQUENCE [LARGE SCALE GENOMIC DNA]</scope>
    <source>
        <strain evidence="6">K20</strain>
    </source>
</reference>
<dbReference type="InterPro" id="IPR050309">
    <property type="entry name" value="Type-B_Carboxylest/Lipase"/>
</dbReference>
<dbReference type="Pfam" id="PF00135">
    <property type="entry name" value="COesterase"/>
    <property type="match status" value="1"/>
</dbReference>
<dbReference type="InterPro" id="IPR029058">
    <property type="entry name" value="AB_hydrolase_fold"/>
</dbReference>
<keyword evidence="3" id="KW-0732">Signal</keyword>
<dbReference type="InterPro" id="IPR019826">
    <property type="entry name" value="Carboxylesterase_B_AS"/>
</dbReference>
<dbReference type="RefSeq" id="WP_225251593.1">
    <property type="nucleotide sequence ID" value="NZ_JAIWIU010000144.1"/>
</dbReference>
<accession>A0ABS7YUB6</accession>
<keyword evidence="6" id="KW-1185">Reference proteome</keyword>
<gene>
    <name evidence="5" type="ORF">LDJ79_18075</name>
</gene>
<comment type="caution">
    <text evidence="5">The sequence shown here is derived from an EMBL/GenBank/DDBJ whole genome shotgun (WGS) entry which is preliminary data.</text>
</comment>
<dbReference type="EC" id="3.1.1.-" evidence="3"/>
<feature type="signal peptide" evidence="3">
    <location>
        <begin position="1"/>
        <end position="27"/>
    </location>
</feature>
<evidence type="ECO:0000259" key="4">
    <source>
        <dbReference type="Pfam" id="PF00135"/>
    </source>
</evidence>
<dbReference type="PROSITE" id="PS00122">
    <property type="entry name" value="CARBOXYLESTERASE_B_1"/>
    <property type="match status" value="1"/>
</dbReference>
<keyword evidence="2 3" id="KW-0378">Hydrolase</keyword>
<comment type="similarity">
    <text evidence="1 3">Belongs to the type-B carboxylesterase/lipase family.</text>
</comment>
<dbReference type="PANTHER" id="PTHR11559">
    <property type="entry name" value="CARBOXYLESTERASE"/>
    <property type="match status" value="1"/>
</dbReference>
<evidence type="ECO:0000256" key="2">
    <source>
        <dbReference type="ARBA" id="ARBA00022801"/>
    </source>
</evidence>